<feature type="compositionally biased region" description="Acidic residues" evidence="1">
    <location>
        <begin position="413"/>
        <end position="433"/>
    </location>
</feature>
<sequence>MAAVVSGVVPFIILTVFGGVLTTAVVVGVVAVRRHRRRKLQDSVKAATAPTLDFELQPVDLGDSSSSSDQRVTPPGLELDLDSEDAQADLADVAVAKATCHLCGGFFCSVPGSCSSAAAVATAASNVDNSASNSGDDFDDTDAALRRLRACRVRGEIKVTAADVEFRRGLASDGIGSRLSFSGGEKDVAESDDDCYKRDCDVDAAASYFFHRGVQPPEHQLVERVPSSGVASLAALPGHDYRLWRCPAHHAAKSLLCHRCRPLLSFHLTPRRENCGNVDGGGGEILFDHRRSGRRVWIASTAYAGPLSCLVRLPLPPSTSCTGGVGSDYQTVVIQFGAEVPDNDENNDAGLDLAAIEPSSAKRFEAFQQAVWMKQKAPASAASERVEAVNELNSKQPQQISASNHHLCRSEEVSADADTEPDTGNDDNNSDDEDVFTTAASAAAAASVAPTASTVAITAAAMSIDTTMSDCDAASTSTVSAQTEWSSLRKRAAASAATKWAAISMQEVADQLESSSSPGVDEFLPGSRSPADGSSIELATVSAGDTGDAVRGSVGVEDPMAAASALSAARAAADAATQFAALGDLCAGKVGAGVGTDAEYLRFLYSSDASSSGGGCGDGDSEGSDTGEPAATGAAAAATRTSRRSSTDFYSADSTLTSRCDSSQSEAPPAE</sequence>
<evidence type="ECO:0000256" key="2">
    <source>
        <dbReference type="SAM" id="Phobius"/>
    </source>
</evidence>
<evidence type="ECO:0000313" key="4">
    <source>
        <dbReference type="Proteomes" id="UP000215902"/>
    </source>
</evidence>
<reference evidence="3 4" key="1">
    <citation type="submission" date="2017-06" db="EMBL/GenBank/DDBJ databases">
        <title>A platform for efficient transgenesis in Macrostomum lignano, a flatworm model organism for stem cell research.</title>
        <authorList>
            <person name="Berezikov E."/>
        </authorList>
    </citation>
    <scope>NUCLEOTIDE SEQUENCE [LARGE SCALE GENOMIC DNA]</scope>
    <source>
        <strain evidence="3">DV1</strain>
        <tissue evidence="3">Whole organism</tissue>
    </source>
</reference>
<feature type="compositionally biased region" description="Polar residues" evidence="1">
    <location>
        <begin position="395"/>
        <end position="404"/>
    </location>
</feature>
<dbReference type="Proteomes" id="UP000215902">
    <property type="component" value="Unassembled WGS sequence"/>
</dbReference>
<accession>A0A267F3J4</accession>
<feature type="compositionally biased region" description="Low complexity" evidence="1">
    <location>
        <begin position="626"/>
        <end position="640"/>
    </location>
</feature>
<protein>
    <submittedName>
        <fullName evidence="3">Uncharacterized protein</fullName>
    </submittedName>
</protein>
<keyword evidence="2" id="KW-0812">Transmembrane</keyword>
<gene>
    <name evidence="3" type="ORF">BOX15_Mlig030438g1</name>
</gene>
<organism evidence="3 4">
    <name type="scientific">Macrostomum lignano</name>
    <dbReference type="NCBI Taxonomy" id="282301"/>
    <lineage>
        <taxon>Eukaryota</taxon>
        <taxon>Metazoa</taxon>
        <taxon>Spiralia</taxon>
        <taxon>Lophotrochozoa</taxon>
        <taxon>Platyhelminthes</taxon>
        <taxon>Rhabditophora</taxon>
        <taxon>Macrostomorpha</taxon>
        <taxon>Macrostomida</taxon>
        <taxon>Macrostomidae</taxon>
        <taxon>Macrostomum</taxon>
    </lineage>
</organism>
<feature type="region of interest" description="Disordered" evidence="1">
    <location>
        <begin position="609"/>
        <end position="671"/>
    </location>
</feature>
<comment type="caution">
    <text evidence="3">The sequence shown here is derived from an EMBL/GenBank/DDBJ whole genome shotgun (WGS) entry which is preliminary data.</text>
</comment>
<feature type="region of interest" description="Disordered" evidence="1">
    <location>
        <begin position="395"/>
        <end position="433"/>
    </location>
</feature>
<keyword evidence="2" id="KW-1133">Transmembrane helix</keyword>
<evidence type="ECO:0000313" key="3">
    <source>
        <dbReference type="EMBL" id="PAA68286.1"/>
    </source>
</evidence>
<feature type="compositionally biased region" description="Polar residues" evidence="1">
    <location>
        <begin position="648"/>
        <end position="671"/>
    </location>
</feature>
<feature type="transmembrane region" description="Helical" evidence="2">
    <location>
        <begin position="12"/>
        <end position="32"/>
    </location>
</feature>
<dbReference type="AlphaFoldDB" id="A0A267F3J4"/>
<name>A0A267F3J4_9PLAT</name>
<proteinExistence type="predicted"/>
<keyword evidence="2" id="KW-0472">Membrane</keyword>
<feature type="region of interest" description="Disordered" evidence="1">
    <location>
        <begin position="512"/>
        <end position="531"/>
    </location>
</feature>
<dbReference type="EMBL" id="NIVC01001406">
    <property type="protein sequence ID" value="PAA68286.1"/>
    <property type="molecule type" value="Genomic_DNA"/>
</dbReference>
<evidence type="ECO:0000256" key="1">
    <source>
        <dbReference type="SAM" id="MobiDB-lite"/>
    </source>
</evidence>
<keyword evidence="4" id="KW-1185">Reference proteome</keyword>